<accession>A0AAD7WHV2</accession>
<sequence>MLWRENRQVRVIAAMWPEKRSWSSRVTPRLLADGDGDTMEPSTVIEASIIGELFAGRKSSSVFPRFSFRWWVDIQAEMSARHAEICAGTWVSEGEKELKPHVLLNLTNKDKSINQQTCHILSGPKLQTRQLQY</sequence>
<dbReference type="Proteomes" id="UP001221898">
    <property type="component" value="Unassembled WGS sequence"/>
</dbReference>
<keyword evidence="2" id="KW-1185">Reference proteome</keyword>
<proteinExistence type="predicted"/>
<dbReference type="EMBL" id="JAINUG010000105">
    <property type="protein sequence ID" value="KAJ8396629.1"/>
    <property type="molecule type" value="Genomic_DNA"/>
</dbReference>
<protein>
    <submittedName>
        <fullName evidence="1">Uncharacterized protein</fullName>
    </submittedName>
</protein>
<gene>
    <name evidence="1" type="ORF">AAFF_G00016950</name>
</gene>
<dbReference type="AlphaFoldDB" id="A0AAD7WHV2"/>
<name>A0AAD7WHV2_9TELE</name>
<comment type="caution">
    <text evidence="1">The sequence shown here is derived from an EMBL/GenBank/DDBJ whole genome shotgun (WGS) entry which is preliminary data.</text>
</comment>
<reference evidence="1" key="1">
    <citation type="journal article" date="2023" name="Science">
        <title>Genome structures resolve the early diversification of teleost fishes.</title>
        <authorList>
            <person name="Parey E."/>
            <person name="Louis A."/>
            <person name="Montfort J."/>
            <person name="Bouchez O."/>
            <person name="Roques C."/>
            <person name="Iampietro C."/>
            <person name="Lluch J."/>
            <person name="Castinel A."/>
            <person name="Donnadieu C."/>
            <person name="Desvignes T."/>
            <person name="Floi Bucao C."/>
            <person name="Jouanno E."/>
            <person name="Wen M."/>
            <person name="Mejri S."/>
            <person name="Dirks R."/>
            <person name="Jansen H."/>
            <person name="Henkel C."/>
            <person name="Chen W.J."/>
            <person name="Zahm M."/>
            <person name="Cabau C."/>
            <person name="Klopp C."/>
            <person name="Thompson A.W."/>
            <person name="Robinson-Rechavi M."/>
            <person name="Braasch I."/>
            <person name="Lecointre G."/>
            <person name="Bobe J."/>
            <person name="Postlethwait J.H."/>
            <person name="Berthelot C."/>
            <person name="Roest Crollius H."/>
            <person name="Guiguen Y."/>
        </authorList>
    </citation>
    <scope>NUCLEOTIDE SEQUENCE</scope>
    <source>
        <strain evidence="1">NC1722</strain>
    </source>
</reference>
<evidence type="ECO:0000313" key="2">
    <source>
        <dbReference type="Proteomes" id="UP001221898"/>
    </source>
</evidence>
<evidence type="ECO:0000313" key="1">
    <source>
        <dbReference type="EMBL" id="KAJ8396629.1"/>
    </source>
</evidence>
<organism evidence="1 2">
    <name type="scientific">Aldrovandia affinis</name>
    <dbReference type="NCBI Taxonomy" id="143900"/>
    <lineage>
        <taxon>Eukaryota</taxon>
        <taxon>Metazoa</taxon>
        <taxon>Chordata</taxon>
        <taxon>Craniata</taxon>
        <taxon>Vertebrata</taxon>
        <taxon>Euteleostomi</taxon>
        <taxon>Actinopterygii</taxon>
        <taxon>Neopterygii</taxon>
        <taxon>Teleostei</taxon>
        <taxon>Notacanthiformes</taxon>
        <taxon>Halosauridae</taxon>
        <taxon>Aldrovandia</taxon>
    </lineage>
</organism>